<keyword evidence="1" id="KW-0812">Transmembrane</keyword>
<keyword evidence="1" id="KW-0472">Membrane</keyword>
<gene>
    <name evidence="2" type="ORF">DM01DRAFT_1366365</name>
</gene>
<comment type="caution">
    <text evidence="2">The sequence shown here is derived from an EMBL/GenBank/DDBJ whole genome shotgun (WGS) entry which is preliminary data.</text>
</comment>
<dbReference type="AlphaFoldDB" id="A0A1X2GPH2"/>
<evidence type="ECO:0000256" key="1">
    <source>
        <dbReference type="SAM" id="Phobius"/>
    </source>
</evidence>
<reference evidence="2 3" key="1">
    <citation type="submission" date="2016-07" db="EMBL/GenBank/DDBJ databases">
        <title>Pervasive Adenine N6-methylation of Active Genes in Fungi.</title>
        <authorList>
            <consortium name="DOE Joint Genome Institute"/>
            <person name="Mondo S.J."/>
            <person name="Dannebaum R.O."/>
            <person name="Kuo R.C."/>
            <person name="Labutti K."/>
            <person name="Haridas S."/>
            <person name="Kuo A."/>
            <person name="Salamov A."/>
            <person name="Ahrendt S.R."/>
            <person name="Lipzen A."/>
            <person name="Sullivan W."/>
            <person name="Andreopoulos W.B."/>
            <person name="Clum A."/>
            <person name="Lindquist E."/>
            <person name="Daum C."/>
            <person name="Ramamoorthy G.K."/>
            <person name="Gryganskyi A."/>
            <person name="Culley D."/>
            <person name="Magnuson J.K."/>
            <person name="James T.Y."/>
            <person name="O'Malley M.A."/>
            <person name="Stajich J.E."/>
            <person name="Spatafora J.W."/>
            <person name="Visel A."/>
            <person name="Grigoriev I.V."/>
        </authorList>
    </citation>
    <scope>NUCLEOTIDE SEQUENCE [LARGE SCALE GENOMIC DNA]</scope>
    <source>
        <strain evidence="2 3">NRRL 3301</strain>
    </source>
</reference>
<keyword evidence="1" id="KW-1133">Transmembrane helix</keyword>
<dbReference type="EMBL" id="MCGT01000007">
    <property type="protein sequence ID" value="ORX58246.1"/>
    <property type="molecule type" value="Genomic_DNA"/>
</dbReference>
<protein>
    <recommendedName>
        <fullName evidence="4">MARVEL domain-containing protein</fullName>
    </recommendedName>
</protein>
<name>A0A1X2GPH2_9FUNG</name>
<organism evidence="2 3">
    <name type="scientific">Hesseltinella vesiculosa</name>
    <dbReference type="NCBI Taxonomy" id="101127"/>
    <lineage>
        <taxon>Eukaryota</taxon>
        <taxon>Fungi</taxon>
        <taxon>Fungi incertae sedis</taxon>
        <taxon>Mucoromycota</taxon>
        <taxon>Mucoromycotina</taxon>
        <taxon>Mucoromycetes</taxon>
        <taxon>Mucorales</taxon>
        <taxon>Cunninghamellaceae</taxon>
        <taxon>Hesseltinella</taxon>
    </lineage>
</organism>
<proteinExistence type="predicted"/>
<evidence type="ECO:0000313" key="2">
    <source>
        <dbReference type="EMBL" id="ORX58246.1"/>
    </source>
</evidence>
<evidence type="ECO:0008006" key="4">
    <source>
        <dbReference type="Google" id="ProtNLM"/>
    </source>
</evidence>
<dbReference type="Proteomes" id="UP000242146">
    <property type="component" value="Unassembled WGS sequence"/>
</dbReference>
<accession>A0A1X2GPH2</accession>
<feature type="transmembrane region" description="Helical" evidence="1">
    <location>
        <begin position="170"/>
        <end position="197"/>
    </location>
</feature>
<feature type="transmembrane region" description="Helical" evidence="1">
    <location>
        <begin position="85"/>
        <end position="109"/>
    </location>
</feature>
<keyword evidence="3" id="KW-1185">Reference proteome</keyword>
<feature type="transmembrane region" description="Helical" evidence="1">
    <location>
        <begin position="53"/>
        <end position="73"/>
    </location>
</feature>
<evidence type="ECO:0000313" key="3">
    <source>
        <dbReference type="Proteomes" id="UP000242146"/>
    </source>
</evidence>
<sequence length="228" mass="25291">MSGFEKCCCFIPLRLGTFLIALWFTAIYLIDATTGFLGINAATIYSGQAARPWYYIDLLFTVIVCLGGVVGMFGSCFASRKFAKAFTVIVWVNCTLSVMKYVICLALMISHRDSMVNACMRSGFIGISNAQNSIEPVVLSESSYYAPVRYPGTLNANAGSEASCEEAVKLYLIVFGAVSGVFQLLQFYFASVVSAYASRLRNGARHHRLHDQQIKDFEESRYHMSTVY</sequence>
<dbReference type="OrthoDB" id="2239528at2759"/>